<evidence type="ECO:0000313" key="15">
    <source>
        <dbReference type="Proteomes" id="UP001519308"/>
    </source>
</evidence>
<feature type="binding site" evidence="10">
    <location>
        <position position="150"/>
    </location>
    <ligand>
        <name>[4Fe-4S] cluster</name>
        <dbReference type="ChEBI" id="CHEBI:49883"/>
        <label>2</label>
    </ligand>
</feature>
<keyword evidence="7 10" id="KW-0408">Iron</keyword>
<evidence type="ECO:0000256" key="11">
    <source>
        <dbReference type="SAM" id="Phobius"/>
    </source>
</evidence>
<feature type="binding site" evidence="10">
    <location>
        <position position="183"/>
    </location>
    <ligand>
        <name>[4Fe-4S] cluster</name>
        <dbReference type="ChEBI" id="CHEBI:49883"/>
        <label>2</label>
    </ligand>
</feature>
<keyword evidence="1 10" id="KW-0813">Transport</keyword>
<keyword evidence="6 10" id="KW-0249">Electron transport</keyword>
<feature type="binding site" evidence="10">
    <location>
        <position position="179"/>
    </location>
    <ligand>
        <name>[4Fe-4S] cluster</name>
        <dbReference type="ChEBI" id="CHEBI:49883"/>
        <label>3</label>
    </ligand>
</feature>
<keyword evidence="2 10" id="KW-0004">4Fe-4S</keyword>
<evidence type="ECO:0000313" key="14">
    <source>
        <dbReference type="EMBL" id="MBP2023829.1"/>
    </source>
</evidence>
<dbReference type="InterPro" id="IPR017900">
    <property type="entry name" value="4Fe4S_Fe_S_CS"/>
</dbReference>
<evidence type="ECO:0000256" key="1">
    <source>
        <dbReference type="ARBA" id="ARBA00022448"/>
    </source>
</evidence>
<comment type="caution">
    <text evidence="10">Lacks conserved residue(s) required for the propagation of feature annotation.</text>
</comment>
<feature type="region of interest" description="Hydrophobic" evidence="10">
    <location>
        <begin position="1"/>
        <end position="28"/>
    </location>
</feature>
<comment type="similarity">
    <text evidence="10">Belongs to the 4Fe4S bacterial-type ferredoxin family. RnfB subfamily.</text>
</comment>
<keyword evidence="11" id="KW-1133">Transmembrane helix</keyword>
<dbReference type="Pfam" id="PF04060">
    <property type="entry name" value="FeS"/>
    <property type="match status" value="1"/>
</dbReference>
<comment type="subunit">
    <text evidence="10">The complex is composed of six subunits: RnfA, RnfB, RnfC, RnfD, RnfE and RnfG.</text>
</comment>
<keyword evidence="4 10" id="KW-0677">Repeat</keyword>
<comment type="cofactor">
    <cofactor evidence="10">
        <name>[4Fe-4S] cluster</name>
        <dbReference type="ChEBI" id="CHEBI:49883"/>
    </cofactor>
    <text evidence="10">Binds 3 [4Fe-4S] clusters.</text>
</comment>
<feature type="domain" description="4Fe-4S ferredoxin-type" evidence="12">
    <location>
        <begin position="207"/>
        <end position="237"/>
    </location>
</feature>
<evidence type="ECO:0000256" key="9">
    <source>
        <dbReference type="ARBA" id="ARBA00023136"/>
    </source>
</evidence>
<feature type="binding site" evidence="10">
    <location>
        <position position="140"/>
    </location>
    <ligand>
        <name>[4Fe-4S] cluster</name>
        <dbReference type="ChEBI" id="CHEBI:49883"/>
        <label>2</label>
    </ligand>
</feature>
<feature type="binding site" evidence="10">
    <location>
        <position position="176"/>
    </location>
    <ligand>
        <name>[4Fe-4S] cluster</name>
        <dbReference type="ChEBI" id="CHEBI:49883"/>
        <label>3</label>
    </ligand>
</feature>
<dbReference type="SUPFAM" id="SSF54862">
    <property type="entry name" value="4Fe-4S ferredoxins"/>
    <property type="match status" value="1"/>
</dbReference>
<feature type="domain" description="4Fe-4S" evidence="13">
    <location>
        <begin position="34"/>
        <end position="93"/>
    </location>
</feature>
<gene>
    <name evidence="10" type="primary">rnfB</name>
    <name evidence="14" type="ORF">J2Z44_003671</name>
</gene>
<feature type="binding site" evidence="10">
    <location>
        <position position="76"/>
    </location>
    <ligand>
        <name>[4Fe-4S] cluster</name>
        <dbReference type="ChEBI" id="CHEBI:49883"/>
        <label>1</label>
    </ligand>
</feature>
<dbReference type="PROSITE" id="PS51656">
    <property type="entry name" value="4FE4S"/>
    <property type="match status" value="1"/>
</dbReference>
<feature type="transmembrane region" description="Helical" evidence="11">
    <location>
        <begin position="6"/>
        <end position="27"/>
    </location>
</feature>
<keyword evidence="11" id="KW-0812">Transmembrane</keyword>
<dbReference type="PANTHER" id="PTHR43560:SF1">
    <property type="entry name" value="ION-TRANSLOCATING OXIDOREDUCTASE COMPLEX SUBUNIT B"/>
    <property type="match status" value="1"/>
</dbReference>
<evidence type="ECO:0000256" key="6">
    <source>
        <dbReference type="ARBA" id="ARBA00022982"/>
    </source>
</evidence>
<feature type="binding site" evidence="10">
    <location>
        <position position="173"/>
    </location>
    <ligand>
        <name>[4Fe-4S] cluster</name>
        <dbReference type="ChEBI" id="CHEBI:49883"/>
        <label>3</label>
    </ligand>
</feature>
<feature type="binding site" evidence="10">
    <location>
        <position position="154"/>
    </location>
    <ligand>
        <name>[4Fe-4S] cluster</name>
        <dbReference type="ChEBI" id="CHEBI:49883"/>
        <label>3</label>
    </ligand>
</feature>
<dbReference type="NCBIfam" id="TIGR01944">
    <property type="entry name" value="rnfB"/>
    <property type="match status" value="1"/>
</dbReference>
<evidence type="ECO:0000256" key="8">
    <source>
        <dbReference type="ARBA" id="ARBA00023014"/>
    </source>
</evidence>
<dbReference type="RefSeq" id="WP_021285786.1">
    <property type="nucleotide sequence ID" value="NZ_JAGGLL010000039.1"/>
</dbReference>
<proteinExistence type="inferred from homology"/>
<comment type="function">
    <text evidence="10">Part of a membrane-bound complex that couples electron transfer with translocation of ions across the membrane.</text>
</comment>
<dbReference type="EMBL" id="JAGGLL010000039">
    <property type="protein sequence ID" value="MBP2023829.1"/>
    <property type="molecule type" value="Genomic_DNA"/>
</dbReference>
<evidence type="ECO:0000256" key="3">
    <source>
        <dbReference type="ARBA" id="ARBA00022723"/>
    </source>
</evidence>
<dbReference type="EC" id="7.-.-.-" evidence="10"/>
<feature type="binding site" evidence="10">
    <location>
        <position position="144"/>
    </location>
    <ligand>
        <name>[4Fe-4S] cluster</name>
        <dbReference type="ChEBI" id="CHEBI:49883"/>
        <label>2</label>
    </ligand>
</feature>
<keyword evidence="15" id="KW-1185">Reference proteome</keyword>
<protein>
    <recommendedName>
        <fullName evidence="10">Ion-translocating oxidoreductase complex subunit B</fullName>
        <ecNumber evidence="10">7.-.-.-</ecNumber>
    </recommendedName>
    <alternativeName>
        <fullName evidence="10">Rnf electron transport complex subunit B</fullName>
    </alternativeName>
</protein>
<feature type="binding site" evidence="10">
    <location>
        <position position="59"/>
    </location>
    <ligand>
        <name>[4Fe-4S] cluster</name>
        <dbReference type="ChEBI" id="CHEBI:49883"/>
        <label>1</label>
    </ligand>
</feature>
<dbReference type="InterPro" id="IPR050395">
    <property type="entry name" value="4Fe4S_Ferredoxin_RnfB"/>
</dbReference>
<sequence length="283" mass="29605">MEFTSLIAPVASLGGLGIIFGLLLGYANDKFKVEVDERIPLVREALPGANCGGCGFAGCDAYAEAVVNGSAKPNKCTPGGVVAIEKISNILGVVTEISEPTAAYIKCQGTCSVAKEKYEYQGIMDCNQAVINPGGGSKACEYGCLGLGSCVKVCQFDALEIVNGIARVIEEKCTSCGACVNACPKGLIEITPMNSRVRIQCNSKSKGKDVMDTCGVGCITCGLCVKNCPEQAITMTNNLPVIDYSKCVNCGVCVTKCPKKTIEDLRVSDSKEAVKFTTNSTSV</sequence>
<feature type="binding site" evidence="10">
    <location>
        <position position="54"/>
    </location>
    <ligand>
        <name>[4Fe-4S] cluster</name>
        <dbReference type="ChEBI" id="CHEBI:49883"/>
        <label>1</label>
    </ligand>
</feature>
<dbReference type="Gene3D" id="3.30.70.20">
    <property type="match status" value="2"/>
</dbReference>
<feature type="domain" description="4Fe-4S ferredoxin-type" evidence="12">
    <location>
        <begin position="164"/>
        <end position="193"/>
    </location>
</feature>
<dbReference type="InterPro" id="IPR017896">
    <property type="entry name" value="4Fe4S_Fe-S-bd"/>
</dbReference>
<dbReference type="CDD" id="cd10549">
    <property type="entry name" value="MtMvhB_like"/>
    <property type="match status" value="1"/>
</dbReference>
<evidence type="ECO:0000259" key="12">
    <source>
        <dbReference type="PROSITE" id="PS51379"/>
    </source>
</evidence>
<keyword evidence="5 10" id="KW-1278">Translocase</keyword>
<dbReference type="PROSITE" id="PS00198">
    <property type="entry name" value="4FE4S_FER_1"/>
    <property type="match status" value="3"/>
</dbReference>
<evidence type="ECO:0000256" key="10">
    <source>
        <dbReference type="HAMAP-Rule" id="MF_00463"/>
    </source>
</evidence>
<keyword evidence="8 10" id="KW-0411">Iron-sulfur</keyword>
<dbReference type="InterPro" id="IPR010207">
    <property type="entry name" value="Elect_transpt_cplx_RnfB/RsxB"/>
</dbReference>
<keyword evidence="9 10" id="KW-0472">Membrane</keyword>
<reference evidence="14 15" key="1">
    <citation type="submission" date="2021-03" db="EMBL/GenBank/DDBJ databases">
        <title>Genomic Encyclopedia of Type Strains, Phase IV (KMG-IV): sequencing the most valuable type-strain genomes for metagenomic binning, comparative biology and taxonomic classification.</title>
        <authorList>
            <person name="Goeker M."/>
        </authorList>
    </citation>
    <scope>NUCLEOTIDE SEQUENCE [LARGE SCALE GENOMIC DNA]</scope>
    <source>
        <strain evidence="14 15">DSM 28650</strain>
    </source>
</reference>
<comment type="caution">
    <text evidence="14">The sequence shown here is derived from an EMBL/GenBank/DDBJ whole genome shotgun (WGS) entry which is preliminary data.</text>
</comment>
<keyword evidence="3 10" id="KW-0479">Metal-binding</keyword>
<dbReference type="Proteomes" id="UP001519308">
    <property type="component" value="Unassembled WGS sequence"/>
</dbReference>
<evidence type="ECO:0000256" key="7">
    <source>
        <dbReference type="ARBA" id="ARBA00023004"/>
    </source>
</evidence>
<dbReference type="Gene3D" id="1.10.15.40">
    <property type="entry name" value="Electron transport complex subunit B, putative Fe-S cluster"/>
    <property type="match status" value="1"/>
</dbReference>
<dbReference type="PANTHER" id="PTHR43560">
    <property type="entry name" value="ION-TRANSLOCATING OXIDOREDUCTASE COMPLEX SUBUNIT B"/>
    <property type="match status" value="1"/>
</dbReference>
<accession>A0ABS4K7U3</accession>
<evidence type="ECO:0000256" key="2">
    <source>
        <dbReference type="ARBA" id="ARBA00022485"/>
    </source>
</evidence>
<feature type="domain" description="4Fe-4S ferredoxin-type" evidence="12">
    <location>
        <begin position="238"/>
        <end position="268"/>
    </location>
</feature>
<dbReference type="HAMAP" id="MF_00463">
    <property type="entry name" value="RsxB_RnfB"/>
    <property type="match status" value="1"/>
</dbReference>
<dbReference type="InterPro" id="IPR007202">
    <property type="entry name" value="4Fe-4S_dom"/>
</dbReference>
<evidence type="ECO:0000256" key="5">
    <source>
        <dbReference type="ARBA" id="ARBA00022967"/>
    </source>
</evidence>
<keyword evidence="10" id="KW-1003">Cell membrane</keyword>
<evidence type="ECO:0000256" key="4">
    <source>
        <dbReference type="ARBA" id="ARBA00022737"/>
    </source>
</evidence>
<name>A0ABS4K7U3_9CLOT</name>
<comment type="subcellular location">
    <subcellularLocation>
        <location evidence="10">Cell membrane</location>
    </subcellularLocation>
</comment>
<dbReference type="Pfam" id="PF12838">
    <property type="entry name" value="Fer4_7"/>
    <property type="match status" value="1"/>
</dbReference>
<organism evidence="14 15">
    <name type="scientific">Clostridium punense</name>
    <dbReference type="NCBI Taxonomy" id="1054297"/>
    <lineage>
        <taxon>Bacteria</taxon>
        <taxon>Bacillati</taxon>
        <taxon>Bacillota</taxon>
        <taxon>Clostridia</taxon>
        <taxon>Eubacteriales</taxon>
        <taxon>Clostridiaceae</taxon>
        <taxon>Clostridium</taxon>
    </lineage>
</organism>
<dbReference type="Pfam" id="PF00037">
    <property type="entry name" value="Fer4"/>
    <property type="match status" value="1"/>
</dbReference>
<feature type="binding site" evidence="10">
    <location>
        <position position="51"/>
    </location>
    <ligand>
        <name>[4Fe-4S] cluster</name>
        <dbReference type="ChEBI" id="CHEBI:49883"/>
        <label>1</label>
    </ligand>
</feature>
<evidence type="ECO:0000259" key="13">
    <source>
        <dbReference type="PROSITE" id="PS51656"/>
    </source>
</evidence>
<dbReference type="PROSITE" id="PS51379">
    <property type="entry name" value="4FE4S_FER_2"/>
    <property type="match status" value="3"/>
</dbReference>